<evidence type="ECO:0000313" key="2">
    <source>
        <dbReference type="Proteomes" id="UP000059680"/>
    </source>
</evidence>
<dbReference type="Gramene" id="Os09t0294550-00">
    <property type="protein sequence ID" value="Os09t0294550-00"/>
    <property type="gene ID" value="Os09g0294550"/>
</dbReference>
<gene>
    <name evidence="1" type="ordered locus">Os09g0294550</name>
    <name evidence="1" type="ORF">OSNPB_090294550</name>
</gene>
<keyword evidence="2" id="KW-1185">Reference proteome</keyword>
<protein>
    <submittedName>
        <fullName evidence="1">Os09g0294550 protein</fullName>
    </submittedName>
</protein>
<dbReference type="InParanoid" id="A0A0P0XJP7"/>
<accession>A0A0P0XJP7</accession>
<dbReference type="EMBL" id="AP014965">
    <property type="protein sequence ID" value="BAT07304.1"/>
    <property type="molecule type" value="Genomic_DNA"/>
</dbReference>
<dbReference type="AlphaFoldDB" id="A0A0P0XJP7"/>
<feature type="non-terminal residue" evidence="1">
    <location>
        <position position="1"/>
    </location>
</feature>
<dbReference type="Proteomes" id="UP000059680">
    <property type="component" value="Chromosome 9"/>
</dbReference>
<sequence>RTRTERTAKGDVPRLRQGLENGFISAAEPHHIMSNASGEAHR</sequence>
<name>A0A0P0XJP7_ORYSJ</name>
<organism evidence="1 2">
    <name type="scientific">Oryza sativa subsp. japonica</name>
    <name type="common">Rice</name>
    <dbReference type="NCBI Taxonomy" id="39947"/>
    <lineage>
        <taxon>Eukaryota</taxon>
        <taxon>Viridiplantae</taxon>
        <taxon>Streptophyta</taxon>
        <taxon>Embryophyta</taxon>
        <taxon>Tracheophyta</taxon>
        <taxon>Spermatophyta</taxon>
        <taxon>Magnoliopsida</taxon>
        <taxon>Liliopsida</taxon>
        <taxon>Poales</taxon>
        <taxon>Poaceae</taxon>
        <taxon>BOP clade</taxon>
        <taxon>Oryzoideae</taxon>
        <taxon>Oryzeae</taxon>
        <taxon>Oryzinae</taxon>
        <taxon>Oryza</taxon>
        <taxon>Oryza sativa</taxon>
    </lineage>
</organism>
<reference evidence="1 2" key="2">
    <citation type="journal article" date="2013" name="Plant Cell Physiol.">
        <title>Rice Annotation Project Database (RAP-DB): an integrative and interactive database for rice genomics.</title>
        <authorList>
            <person name="Sakai H."/>
            <person name="Lee S.S."/>
            <person name="Tanaka T."/>
            <person name="Numa H."/>
            <person name="Kim J."/>
            <person name="Kawahara Y."/>
            <person name="Wakimoto H."/>
            <person name="Yang C.C."/>
            <person name="Iwamoto M."/>
            <person name="Abe T."/>
            <person name="Yamada Y."/>
            <person name="Muto A."/>
            <person name="Inokuchi H."/>
            <person name="Ikemura T."/>
            <person name="Matsumoto T."/>
            <person name="Sasaki T."/>
            <person name="Itoh T."/>
        </authorList>
    </citation>
    <scope>NUCLEOTIDE SEQUENCE [LARGE SCALE GENOMIC DNA]</scope>
    <source>
        <strain evidence="2">cv. Nipponbare</strain>
    </source>
</reference>
<reference evidence="1 2" key="3">
    <citation type="journal article" date="2013" name="Rice">
        <title>Improvement of the Oryza sativa Nipponbare reference genome using next generation sequence and optical map data.</title>
        <authorList>
            <person name="Kawahara Y."/>
            <person name="de la Bastide M."/>
            <person name="Hamilton J.P."/>
            <person name="Kanamori H."/>
            <person name="McCombie W.R."/>
            <person name="Ouyang S."/>
            <person name="Schwartz D.C."/>
            <person name="Tanaka T."/>
            <person name="Wu J."/>
            <person name="Zhou S."/>
            <person name="Childs K.L."/>
            <person name="Davidson R.M."/>
            <person name="Lin H."/>
            <person name="Quesada-Ocampo L."/>
            <person name="Vaillancourt B."/>
            <person name="Sakai H."/>
            <person name="Lee S.S."/>
            <person name="Kim J."/>
            <person name="Numa H."/>
            <person name="Itoh T."/>
            <person name="Buell C.R."/>
            <person name="Matsumoto T."/>
        </authorList>
    </citation>
    <scope>NUCLEOTIDE SEQUENCE [LARGE SCALE GENOMIC DNA]</scope>
    <source>
        <strain evidence="2">cv. Nipponbare</strain>
    </source>
</reference>
<dbReference type="PaxDb" id="39947-A0A0P0XJP7"/>
<reference evidence="2" key="1">
    <citation type="journal article" date="2005" name="Nature">
        <title>The map-based sequence of the rice genome.</title>
        <authorList>
            <consortium name="International rice genome sequencing project (IRGSP)"/>
            <person name="Matsumoto T."/>
            <person name="Wu J."/>
            <person name="Kanamori H."/>
            <person name="Katayose Y."/>
            <person name="Fujisawa M."/>
            <person name="Namiki N."/>
            <person name="Mizuno H."/>
            <person name="Yamamoto K."/>
            <person name="Antonio B.A."/>
            <person name="Baba T."/>
            <person name="Sakata K."/>
            <person name="Nagamura Y."/>
            <person name="Aoki H."/>
            <person name="Arikawa K."/>
            <person name="Arita K."/>
            <person name="Bito T."/>
            <person name="Chiden Y."/>
            <person name="Fujitsuka N."/>
            <person name="Fukunaka R."/>
            <person name="Hamada M."/>
            <person name="Harada C."/>
            <person name="Hayashi A."/>
            <person name="Hijishita S."/>
            <person name="Honda M."/>
            <person name="Hosokawa S."/>
            <person name="Ichikawa Y."/>
            <person name="Idonuma A."/>
            <person name="Iijima M."/>
            <person name="Ikeda M."/>
            <person name="Ikeno M."/>
            <person name="Ito K."/>
            <person name="Ito S."/>
            <person name="Ito T."/>
            <person name="Ito Y."/>
            <person name="Ito Y."/>
            <person name="Iwabuchi A."/>
            <person name="Kamiya K."/>
            <person name="Karasawa W."/>
            <person name="Kurita K."/>
            <person name="Katagiri S."/>
            <person name="Kikuta A."/>
            <person name="Kobayashi H."/>
            <person name="Kobayashi N."/>
            <person name="Machita K."/>
            <person name="Maehara T."/>
            <person name="Masukawa M."/>
            <person name="Mizubayashi T."/>
            <person name="Mukai Y."/>
            <person name="Nagasaki H."/>
            <person name="Nagata Y."/>
            <person name="Naito S."/>
            <person name="Nakashima M."/>
            <person name="Nakama Y."/>
            <person name="Nakamichi Y."/>
            <person name="Nakamura M."/>
            <person name="Meguro A."/>
            <person name="Negishi M."/>
            <person name="Ohta I."/>
            <person name="Ohta T."/>
            <person name="Okamoto M."/>
            <person name="Ono N."/>
            <person name="Saji S."/>
            <person name="Sakaguchi M."/>
            <person name="Sakai K."/>
            <person name="Shibata M."/>
            <person name="Shimokawa T."/>
            <person name="Song J."/>
            <person name="Takazaki Y."/>
            <person name="Terasawa K."/>
            <person name="Tsugane M."/>
            <person name="Tsuji K."/>
            <person name="Ueda S."/>
            <person name="Waki K."/>
            <person name="Yamagata H."/>
            <person name="Yamamoto M."/>
            <person name="Yamamoto S."/>
            <person name="Yamane H."/>
            <person name="Yoshiki S."/>
            <person name="Yoshihara R."/>
            <person name="Yukawa K."/>
            <person name="Zhong H."/>
            <person name="Yano M."/>
            <person name="Yuan Q."/>
            <person name="Ouyang S."/>
            <person name="Liu J."/>
            <person name="Jones K.M."/>
            <person name="Gansberger K."/>
            <person name="Moffat K."/>
            <person name="Hill J."/>
            <person name="Bera J."/>
            <person name="Fadrosh D."/>
            <person name="Jin S."/>
            <person name="Johri S."/>
            <person name="Kim M."/>
            <person name="Overton L."/>
            <person name="Reardon M."/>
            <person name="Tsitrin T."/>
            <person name="Vuong H."/>
            <person name="Weaver B."/>
            <person name="Ciecko A."/>
            <person name="Tallon L."/>
            <person name="Jackson J."/>
            <person name="Pai G."/>
            <person name="Aken S.V."/>
            <person name="Utterback T."/>
            <person name="Reidmuller S."/>
            <person name="Feldblyum T."/>
            <person name="Hsiao J."/>
            <person name="Zismann V."/>
            <person name="Iobst S."/>
            <person name="de Vazeille A.R."/>
            <person name="Buell C.R."/>
            <person name="Ying K."/>
            <person name="Li Y."/>
            <person name="Lu T."/>
            <person name="Huang Y."/>
            <person name="Zhao Q."/>
            <person name="Feng Q."/>
            <person name="Zhang L."/>
            <person name="Zhu J."/>
            <person name="Weng Q."/>
            <person name="Mu J."/>
            <person name="Lu Y."/>
            <person name="Fan D."/>
            <person name="Liu Y."/>
            <person name="Guan J."/>
            <person name="Zhang Y."/>
            <person name="Yu S."/>
            <person name="Liu X."/>
            <person name="Zhang Y."/>
            <person name="Hong G."/>
            <person name="Han B."/>
            <person name="Choisne N."/>
            <person name="Demange N."/>
            <person name="Orjeda G."/>
            <person name="Samain S."/>
            <person name="Cattolico L."/>
            <person name="Pelletier E."/>
            <person name="Couloux A."/>
            <person name="Segurens B."/>
            <person name="Wincker P."/>
            <person name="D'Hont A."/>
            <person name="Scarpelli C."/>
            <person name="Weissenbach J."/>
            <person name="Salanoubat M."/>
            <person name="Quetier F."/>
            <person name="Yu Y."/>
            <person name="Kim H.R."/>
            <person name="Rambo T."/>
            <person name="Currie J."/>
            <person name="Collura K."/>
            <person name="Luo M."/>
            <person name="Yang T."/>
            <person name="Ammiraju J.S.S."/>
            <person name="Engler F."/>
            <person name="Soderlund C."/>
            <person name="Wing R.A."/>
            <person name="Palmer L.E."/>
            <person name="de la Bastide M."/>
            <person name="Spiegel L."/>
            <person name="Nascimento L."/>
            <person name="Zutavern T."/>
            <person name="O'Shaughnessy A."/>
            <person name="Dike S."/>
            <person name="Dedhia N."/>
            <person name="Preston R."/>
            <person name="Balija V."/>
            <person name="McCombie W.R."/>
            <person name="Chow T."/>
            <person name="Chen H."/>
            <person name="Chung M."/>
            <person name="Chen C."/>
            <person name="Shaw J."/>
            <person name="Wu H."/>
            <person name="Hsiao K."/>
            <person name="Chao Y."/>
            <person name="Chu M."/>
            <person name="Cheng C."/>
            <person name="Hour A."/>
            <person name="Lee P."/>
            <person name="Lin S."/>
            <person name="Lin Y."/>
            <person name="Liou J."/>
            <person name="Liu S."/>
            <person name="Hsing Y."/>
            <person name="Raghuvanshi S."/>
            <person name="Mohanty A."/>
            <person name="Bharti A.K."/>
            <person name="Gaur A."/>
            <person name="Gupta V."/>
            <person name="Kumar D."/>
            <person name="Ravi V."/>
            <person name="Vij S."/>
            <person name="Kapur A."/>
            <person name="Khurana P."/>
            <person name="Khurana P."/>
            <person name="Khurana J.P."/>
            <person name="Tyagi A.K."/>
            <person name="Gaikwad K."/>
            <person name="Singh A."/>
            <person name="Dalal V."/>
            <person name="Srivastava S."/>
            <person name="Dixit A."/>
            <person name="Pal A.K."/>
            <person name="Ghazi I.A."/>
            <person name="Yadav M."/>
            <person name="Pandit A."/>
            <person name="Bhargava A."/>
            <person name="Sureshbabu K."/>
            <person name="Batra K."/>
            <person name="Sharma T.R."/>
            <person name="Mohapatra T."/>
            <person name="Singh N.K."/>
            <person name="Messing J."/>
            <person name="Nelson A.B."/>
            <person name="Fuks G."/>
            <person name="Kavchok S."/>
            <person name="Keizer G."/>
            <person name="Linton E."/>
            <person name="Llaca V."/>
            <person name="Song R."/>
            <person name="Tanyolac B."/>
            <person name="Young S."/>
            <person name="Ho-Il K."/>
            <person name="Hahn J.H."/>
            <person name="Sangsakoo G."/>
            <person name="Vanavichit A."/>
            <person name="de Mattos Luiz.A.T."/>
            <person name="Zimmer P.D."/>
            <person name="Malone G."/>
            <person name="Dellagostin O."/>
            <person name="de Oliveira A.C."/>
            <person name="Bevan M."/>
            <person name="Bancroft I."/>
            <person name="Minx P."/>
            <person name="Cordum H."/>
            <person name="Wilson R."/>
            <person name="Cheng Z."/>
            <person name="Jin W."/>
            <person name="Jiang J."/>
            <person name="Leong S.A."/>
            <person name="Iwama H."/>
            <person name="Gojobori T."/>
            <person name="Itoh T."/>
            <person name="Niimura Y."/>
            <person name="Fujii Y."/>
            <person name="Habara T."/>
            <person name="Sakai H."/>
            <person name="Sato Y."/>
            <person name="Wilson G."/>
            <person name="Kumar K."/>
            <person name="McCouch S."/>
            <person name="Juretic N."/>
            <person name="Hoen D."/>
            <person name="Wright S."/>
            <person name="Bruskiewich R."/>
            <person name="Bureau T."/>
            <person name="Miyao A."/>
            <person name="Hirochika H."/>
            <person name="Nishikawa T."/>
            <person name="Kadowaki K."/>
            <person name="Sugiura M."/>
            <person name="Burr B."/>
            <person name="Sasaki T."/>
        </authorList>
    </citation>
    <scope>NUCLEOTIDE SEQUENCE [LARGE SCALE GENOMIC DNA]</scope>
    <source>
        <strain evidence="2">cv. Nipponbare</strain>
    </source>
</reference>
<evidence type="ECO:0000313" key="1">
    <source>
        <dbReference type="EMBL" id="BAT07304.1"/>
    </source>
</evidence>
<proteinExistence type="predicted"/>